<keyword evidence="3" id="KW-1185">Reference proteome</keyword>
<dbReference type="InterPro" id="IPR008928">
    <property type="entry name" value="6-hairpin_glycosidase_sf"/>
</dbReference>
<dbReference type="KEGG" id="taer:GT409_03960"/>
<evidence type="ECO:0000313" key="3">
    <source>
        <dbReference type="Proteomes" id="UP000464954"/>
    </source>
</evidence>
<sequence>MKNINRFLSNAVFLLVAGTLQAAVKTGGPFSYKPPAAGGEEMVWYLVDWGDGTWTPTSHGLAKFSPRFSKVWKKSGRFQLKPRAITLSGRNIPLKGRSVDVTGTALSDEDSLIGFTRSSDPYPKRDRYIPQNITLKFDQVEAVDAVILERDRTDPFPESFCIEISTDGGRVWNDIPAASWNHFPDPGKNKVLIPLHGVMCDALRIVSYCTPPIDDRRFALRLGEIQMLRGERLFDFDADPETVADWNNMWLSFGSAENEVLHHFDGWWPTDRPDEGGLLGIGSTIWALWNSMKLSWMDDPYSKGYFERTVNTYPQNEEGLMGVAGDGFLHLGHSKHYVTPAVFISGISHWTLMHRNFEFLQTKDAVTGVSLIEKLRKAMRYQLETMEGKTGVLTIHDPEHDGSASGLSGNYWDGWRFGYQSAYANMLFFQSLEWMARLEEALGNADKSAEYRALRPLVKKRYNELFWNEETGRFAGWISKEGVMADCGFTFVNLEAIACGIATEEHAEQVLRWLDGSRTVKGDTSIGDDIYFWKVAPRANTLDAAVNDGMFWENWTMQVGPGTVGEYGGQIQNGGHIFYVSHYDLMSRLRTRGITDAMRRMEVILEEFHKDQLHRKPCNWHGVTHVEGILREFPESGLVPLFYLTGIFGLEPMGNGLIIAPKLPEKWTFAGVNEYWFAGKKFSIRIQRELEVPETEDECITVPVFGKWLLTPQGEVRRVD</sequence>
<dbReference type="Proteomes" id="UP000464954">
    <property type="component" value="Chromosome"/>
</dbReference>
<gene>
    <name evidence="2" type="ORF">GT409_03960</name>
</gene>
<evidence type="ECO:0000313" key="2">
    <source>
        <dbReference type="EMBL" id="QHI68638.1"/>
    </source>
</evidence>
<accession>A0A6P1M979</accession>
<name>A0A6P1M979_9BACT</name>
<evidence type="ECO:0000256" key="1">
    <source>
        <dbReference type="SAM" id="SignalP"/>
    </source>
</evidence>
<dbReference type="Gene3D" id="1.50.10.10">
    <property type="match status" value="1"/>
</dbReference>
<dbReference type="EMBL" id="CP047593">
    <property type="protein sequence ID" value="QHI68638.1"/>
    <property type="molecule type" value="Genomic_DNA"/>
</dbReference>
<dbReference type="GO" id="GO:0005975">
    <property type="term" value="P:carbohydrate metabolic process"/>
    <property type="evidence" value="ECO:0007669"/>
    <property type="project" value="InterPro"/>
</dbReference>
<protein>
    <recommendedName>
        <fullName evidence="4">Glycosyl-hydrolase family 116 catalytic region domain-containing protein</fullName>
    </recommendedName>
</protein>
<dbReference type="SUPFAM" id="SSF48208">
    <property type="entry name" value="Six-hairpin glycosidases"/>
    <property type="match status" value="1"/>
</dbReference>
<reference evidence="2 3" key="1">
    <citation type="submission" date="2020-01" db="EMBL/GenBank/DDBJ databases">
        <title>Ponticoccus aerotolerans gen. nov., sp. nov., an anaerobic bacterium and proposal of Ponticoccusceae fam. nov., Ponticoccusles ord. nov. and Ponticoccuse classis nov. in the phylum Kiritimatiellaeota.</title>
        <authorList>
            <person name="Zhou L.Y."/>
            <person name="Du Z.J."/>
        </authorList>
    </citation>
    <scope>NUCLEOTIDE SEQUENCE [LARGE SCALE GENOMIC DNA]</scope>
    <source>
        <strain evidence="2 3">S-5007</strain>
    </source>
</reference>
<dbReference type="RefSeq" id="WP_160627153.1">
    <property type="nucleotide sequence ID" value="NZ_CP047593.1"/>
</dbReference>
<feature type="chain" id="PRO_5026892244" description="Glycosyl-hydrolase family 116 catalytic region domain-containing protein" evidence="1">
    <location>
        <begin position="23"/>
        <end position="720"/>
    </location>
</feature>
<evidence type="ECO:0008006" key="4">
    <source>
        <dbReference type="Google" id="ProtNLM"/>
    </source>
</evidence>
<proteinExistence type="predicted"/>
<keyword evidence="1" id="KW-0732">Signal</keyword>
<feature type="signal peptide" evidence="1">
    <location>
        <begin position="1"/>
        <end position="22"/>
    </location>
</feature>
<dbReference type="AlphaFoldDB" id="A0A6P1M979"/>
<dbReference type="InterPro" id="IPR012341">
    <property type="entry name" value="6hp_glycosidase-like_sf"/>
</dbReference>
<organism evidence="2 3">
    <name type="scientific">Tichowtungia aerotolerans</name>
    <dbReference type="NCBI Taxonomy" id="2697043"/>
    <lineage>
        <taxon>Bacteria</taxon>
        <taxon>Pseudomonadati</taxon>
        <taxon>Kiritimatiellota</taxon>
        <taxon>Tichowtungiia</taxon>
        <taxon>Tichowtungiales</taxon>
        <taxon>Tichowtungiaceae</taxon>
        <taxon>Tichowtungia</taxon>
    </lineage>
</organism>